<organism evidence="1 2">
    <name type="scientific">Psophocarpus tetragonolobus</name>
    <name type="common">Winged bean</name>
    <name type="synonym">Dolichos tetragonolobus</name>
    <dbReference type="NCBI Taxonomy" id="3891"/>
    <lineage>
        <taxon>Eukaryota</taxon>
        <taxon>Viridiplantae</taxon>
        <taxon>Streptophyta</taxon>
        <taxon>Embryophyta</taxon>
        <taxon>Tracheophyta</taxon>
        <taxon>Spermatophyta</taxon>
        <taxon>Magnoliopsida</taxon>
        <taxon>eudicotyledons</taxon>
        <taxon>Gunneridae</taxon>
        <taxon>Pentapetalae</taxon>
        <taxon>rosids</taxon>
        <taxon>fabids</taxon>
        <taxon>Fabales</taxon>
        <taxon>Fabaceae</taxon>
        <taxon>Papilionoideae</taxon>
        <taxon>50 kb inversion clade</taxon>
        <taxon>NPAAA clade</taxon>
        <taxon>indigoferoid/millettioid clade</taxon>
        <taxon>Phaseoleae</taxon>
        <taxon>Psophocarpus</taxon>
    </lineage>
</organism>
<dbReference type="Proteomes" id="UP001386955">
    <property type="component" value="Unassembled WGS sequence"/>
</dbReference>
<name>A0AAN9RS12_PSOTE</name>
<accession>A0AAN9RS12</accession>
<keyword evidence="2" id="KW-1185">Reference proteome</keyword>
<reference evidence="1 2" key="1">
    <citation type="submission" date="2024-01" db="EMBL/GenBank/DDBJ databases">
        <title>The genomes of 5 underutilized Papilionoideae crops provide insights into root nodulation and disease resistanc.</title>
        <authorList>
            <person name="Jiang F."/>
        </authorList>
    </citation>
    <scope>NUCLEOTIDE SEQUENCE [LARGE SCALE GENOMIC DNA]</scope>
    <source>
        <strain evidence="1">DUOXIRENSHENG_FW03</strain>
        <tissue evidence="1">Leaves</tissue>
    </source>
</reference>
<evidence type="ECO:0000313" key="1">
    <source>
        <dbReference type="EMBL" id="KAK7379713.1"/>
    </source>
</evidence>
<dbReference type="EMBL" id="JAYMYS010000017">
    <property type="protein sequence ID" value="KAK7379713.1"/>
    <property type="molecule type" value="Genomic_DNA"/>
</dbReference>
<gene>
    <name evidence="1" type="ORF">VNO78_34402</name>
</gene>
<evidence type="ECO:0000313" key="2">
    <source>
        <dbReference type="Proteomes" id="UP001386955"/>
    </source>
</evidence>
<comment type="caution">
    <text evidence="1">The sequence shown here is derived from an EMBL/GenBank/DDBJ whole genome shotgun (WGS) entry which is preliminary data.</text>
</comment>
<sequence length="305" mass="34544">MLRNESDLIDEIVDDISEKLSNLSPRESNGLVGIDQNIAEIQSLITIESSEVLFGTDEVEGMQIDVSRTSNLPLREDTLEKMPRLRFLKIYNPLHAELSMSSHAPIREKHVALLLSGYKELMSVASEVHIKCLHYLLFDGCSAPKEFSVTSKEIRQRNVTHPRMEIIMNSSIGHLSSLECSDVDDQQFKNLSNELLCLRSTYYLKLSKSTETSNPKLHILFDGLRYCQRMSFNELYNSVAVPRNISGYVVEENPLETLPFAVKARVRGSSGTPKACTIKVTMNVWQWAPGSIKRVLRYNFTSSIL</sequence>
<dbReference type="AlphaFoldDB" id="A0AAN9RS12"/>
<proteinExistence type="predicted"/>
<protein>
    <submittedName>
        <fullName evidence="1">Uncharacterized protein</fullName>
    </submittedName>
</protein>